<protein>
    <submittedName>
        <fullName evidence="5">tRNA-binding protein</fullName>
    </submittedName>
</protein>
<dbReference type="InterPro" id="IPR012340">
    <property type="entry name" value="NA-bd_OB-fold"/>
</dbReference>
<dbReference type="PROSITE" id="PS50886">
    <property type="entry name" value="TRBD"/>
    <property type="match status" value="1"/>
</dbReference>
<evidence type="ECO:0000256" key="1">
    <source>
        <dbReference type="ARBA" id="ARBA00022555"/>
    </source>
</evidence>
<organism evidence="5 6">
    <name type="scientific">Abyssicoccus albus</name>
    <dbReference type="NCBI Taxonomy" id="1817405"/>
    <lineage>
        <taxon>Bacteria</taxon>
        <taxon>Bacillati</taxon>
        <taxon>Bacillota</taxon>
        <taxon>Bacilli</taxon>
        <taxon>Bacillales</taxon>
        <taxon>Abyssicoccaceae</taxon>
    </lineage>
</organism>
<dbReference type="InterPro" id="IPR027855">
    <property type="entry name" value="DUF4479"/>
</dbReference>
<evidence type="ECO:0000256" key="2">
    <source>
        <dbReference type="ARBA" id="ARBA00022884"/>
    </source>
</evidence>
<evidence type="ECO:0000313" key="5">
    <source>
        <dbReference type="EMBL" id="RPF57683.1"/>
    </source>
</evidence>
<dbReference type="EMBL" id="RKRK01000002">
    <property type="protein sequence ID" value="RPF57683.1"/>
    <property type="molecule type" value="Genomic_DNA"/>
</dbReference>
<keyword evidence="6" id="KW-1185">Reference proteome</keyword>
<dbReference type="FunFam" id="2.40.50.140:FF:000045">
    <property type="entry name" value="Phenylalanine--tRNA ligase beta subunit"/>
    <property type="match status" value="1"/>
</dbReference>
<evidence type="ECO:0000256" key="3">
    <source>
        <dbReference type="PROSITE-ProRule" id="PRU00209"/>
    </source>
</evidence>
<dbReference type="RefSeq" id="WP_123807272.1">
    <property type="nucleotide sequence ID" value="NZ_RKRK01000002.1"/>
</dbReference>
<dbReference type="Pfam" id="PF01588">
    <property type="entry name" value="tRNA_bind"/>
    <property type="match status" value="1"/>
</dbReference>
<dbReference type="Gene3D" id="2.40.50.140">
    <property type="entry name" value="Nucleic acid-binding proteins"/>
    <property type="match status" value="1"/>
</dbReference>
<proteinExistence type="predicted"/>
<dbReference type="CDD" id="cd02796">
    <property type="entry name" value="tRNA_bind_bactPheRS"/>
    <property type="match status" value="1"/>
</dbReference>
<dbReference type="AlphaFoldDB" id="A0A3N5BJ84"/>
<name>A0A3N5BJ84_9BACL</name>
<dbReference type="Pfam" id="PF14794">
    <property type="entry name" value="DUF4479"/>
    <property type="match status" value="1"/>
</dbReference>
<dbReference type="Gene3D" id="3.30.1940.10">
    <property type="entry name" value="YtpR-like"/>
    <property type="match status" value="1"/>
</dbReference>
<dbReference type="SUPFAM" id="SSF50249">
    <property type="entry name" value="Nucleic acid-binding proteins"/>
    <property type="match status" value="1"/>
</dbReference>
<dbReference type="NCBIfam" id="NF045760">
    <property type="entry name" value="YtpR"/>
    <property type="match status" value="1"/>
</dbReference>
<evidence type="ECO:0000313" key="6">
    <source>
        <dbReference type="Proteomes" id="UP000277108"/>
    </source>
</evidence>
<dbReference type="GO" id="GO:0000049">
    <property type="term" value="F:tRNA binding"/>
    <property type="evidence" value="ECO:0007669"/>
    <property type="project" value="UniProtKB-UniRule"/>
</dbReference>
<accession>A0A3N5BJ84</accession>
<dbReference type="InterPro" id="IPR002547">
    <property type="entry name" value="tRNA-bd_dom"/>
</dbReference>
<keyword evidence="2 3" id="KW-0694">RNA-binding</keyword>
<gene>
    <name evidence="5" type="ORF">EDD62_0313</name>
</gene>
<comment type="caution">
    <text evidence="5">The sequence shown here is derived from an EMBL/GenBank/DDBJ whole genome shotgun (WGS) entry which is preliminary data.</text>
</comment>
<keyword evidence="1 3" id="KW-0820">tRNA-binding</keyword>
<reference evidence="5 6" key="1">
    <citation type="submission" date="2018-11" db="EMBL/GenBank/DDBJ databases">
        <title>Genomic Encyclopedia of Type Strains, Phase IV (KMG-IV): sequencing the most valuable type-strain genomes for metagenomic binning, comparative biology and taxonomic classification.</title>
        <authorList>
            <person name="Goeker M."/>
        </authorList>
    </citation>
    <scope>NUCLEOTIDE SEQUENCE [LARGE SCALE GENOMIC DNA]</scope>
    <source>
        <strain evidence="5 6">DSM 29158</strain>
    </source>
</reference>
<dbReference type="InterPro" id="IPR037154">
    <property type="entry name" value="YtpR-like_sf"/>
</dbReference>
<dbReference type="InterPro" id="IPR033714">
    <property type="entry name" value="tRNA_bind_bactPheRS"/>
</dbReference>
<dbReference type="OrthoDB" id="9805455at2"/>
<evidence type="ECO:0000259" key="4">
    <source>
        <dbReference type="PROSITE" id="PS50886"/>
    </source>
</evidence>
<dbReference type="Proteomes" id="UP000277108">
    <property type="component" value="Unassembled WGS sequence"/>
</dbReference>
<sequence>MQVYYNEVGLGDKLIIQLAQPNGPIEIEDKNKVTVIKSKEEHENIVGLNLFDVKDQLDIGQSNGMIQLNEKQLSKINELLESEGINVNLNHYKPSFVVGYVQSIESHPDADKLSVTSIDVGEEDPLQIVCGAPNVQAGKYVVVATVGSMMPSGMAIKPSKLRGVESNGMLCSLKELGYVNAPREKGIYLMDEGHIGHPFSFELIKE</sequence>
<feature type="domain" description="TRNA-binding" evidence="4">
    <location>
        <begin position="90"/>
        <end position="200"/>
    </location>
</feature>